<organism evidence="1 2">
    <name type="scientific">Candidatus Sungiibacteriota bacterium</name>
    <dbReference type="NCBI Taxonomy" id="2750080"/>
    <lineage>
        <taxon>Bacteria</taxon>
        <taxon>Candidatus Sungiibacteriota</taxon>
    </lineage>
</organism>
<sequence>MVLTLDERCKLEKELDFSHGVISVRTPREWPEYLWPGTWLRGLIGFFMDAYGY</sequence>
<dbReference type="AlphaFoldDB" id="A0A932YY74"/>
<dbReference type="Proteomes" id="UP000704960">
    <property type="component" value="Unassembled WGS sequence"/>
</dbReference>
<gene>
    <name evidence="1" type="ORF">HY474_02080</name>
</gene>
<reference evidence="1" key="1">
    <citation type="submission" date="2020-07" db="EMBL/GenBank/DDBJ databases">
        <title>Huge and variable diversity of episymbiotic CPR bacteria and DPANN archaea in groundwater ecosystems.</title>
        <authorList>
            <person name="He C.Y."/>
            <person name="Keren R."/>
            <person name="Whittaker M."/>
            <person name="Farag I.F."/>
            <person name="Doudna J."/>
            <person name="Cate J.H.D."/>
            <person name="Banfield J.F."/>
        </authorList>
    </citation>
    <scope>NUCLEOTIDE SEQUENCE</scope>
    <source>
        <strain evidence="1">NC_groundwater_1226_Ag_S-0.1um_59_124</strain>
    </source>
</reference>
<accession>A0A932YY74</accession>
<name>A0A932YY74_9BACT</name>
<protein>
    <submittedName>
        <fullName evidence="1">Uncharacterized protein</fullName>
    </submittedName>
</protein>
<evidence type="ECO:0000313" key="1">
    <source>
        <dbReference type="EMBL" id="MBI4132398.1"/>
    </source>
</evidence>
<evidence type="ECO:0000313" key="2">
    <source>
        <dbReference type="Proteomes" id="UP000704960"/>
    </source>
</evidence>
<proteinExistence type="predicted"/>
<comment type="caution">
    <text evidence="1">The sequence shown here is derived from an EMBL/GenBank/DDBJ whole genome shotgun (WGS) entry which is preliminary data.</text>
</comment>
<dbReference type="EMBL" id="JACQMJ010000008">
    <property type="protein sequence ID" value="MBI4132398.1"/>
    <property type="molecule type" value="Genomic_DNA"/>
</dbReference>